<dbReference type="SUPFAM" id="SSF56601">
    <property type="entry name" value="beta-lactamase/transpeptidase-like"/>
    <property type="match status" value="1"/>
</dbReference>
<reference evidence="3" key="1">
    <citation type="journal article" date="2019" name="Int. J. Syst. Evol. Microbiol.">
        <title>The Global Catalogue of Microorganisms (GCM) 10K type strain sequencing project: providing services to taxonomists for standard genome sequencing and annotation.</title>
        <authorList>
            <consortium name="The Broad Institute Genomics Platform"/>
            <consortium name="The Broad Institute Genome Sequencing Center for Infectious Disease"/>
            <person name="Wu L."/>
            <person name="Ma J."/>
        </authorList>
    </citation>
    <scope>NUCLEOTIDE SEQUENCE [LARGE SCALE GENOMIC DNA]</scope>
    <source>
        <strain evidence="3">KCTC 52274</strain>
    </source>
</reference>
<dbReference type="EC" id="3.-.-.-" evidence="2"/>
<dbReference type="RefSeq" id="WP_378294630.1">
    <property type="nucleotide sequence ID" value="NZ_JBHULE010000022.1"/>
</dbReference>
<feature type="domain" description="Beta-lactamase-related" evidence="1">
    <location>
        <begin position="49"/>
        <end position="365"/>
    </location>
</feature>
<dbReference type="Proteomes" id="UP001597319">
    <property type="component" value="Unassembled WGS sequence"/>
</dbReference>
<dbReference type="InterPro" id="IPR050491">
    <property type="entry name" value="AmpC-like"/>
</dbReference>
<keyword evidence="2" id="KW-0378">Hydrolase</keyword>
<accession>A0ABW5LLP8</accession>
<protein>
    <submittedName>
        <fullName evidence="2">Serine hydrolase domain-containing protein</fullName>
        <ecNumber evidence="2">3.-.-.-</ecNumber>
    </submittedName>
</protein>
<dbReference type="Pfam" id="PF00144">
    <property type="entry name" value="Beta-lactamase"/>
    <property type="match status" value="1"/>
</dbReference>
<comment type="caution">
    <text evidence="2">The sequence shown here is derived from an EMBL/GenBank/DDBJ whole genome shotgun (WGS) entry which is preliminary data.</text>
</comment>
<dbReference type="PANTHER" id="PTHR46825">
    <property type="entry name" value="D-ALANYL-D-ALANINE-CARBOXYPEPTIDASE/ENDOPEPTIDASE AMPH"/>
    <property type="match status" value="1"/>
</dbReference>
<sequence>MHHKNRLSLVIIACLGVILQSCGQQNTKLKKTVATELDAIFSKEFPLDQPGAAVLLMKGDTTLFEKGYGISDIETKEKITPTTVFNTGSISKTFVSNGILILQEKGLLSVEDSIYKYFQDFDTPEIAQKVKIKHLLSHTSGLPDLRNVRENYEFYITAKDTANFEPIKRADSLLFEPGEKFMYSNPSYNGLALIIEQVAKQKWQQFIINNIFIPSGMSTSKITDGDHPKEGVAHAYYKDTKGNFQEYDYGEVPTFAASGNGGIWSSVRELAKYEIALRENTFLSGKTIEKSRTVFSPNNWKDTITPNVGYSWFLGTDRISSANLEKEYATKIVSHTGSQGGFRAFFISFPEKGITYIMLANRPVDSFSNIIKDSFTIFHKHGLIE</sequence>
<organism evidence="2 3">
    <name type="scientific">Aquimarina rubra</name>
    <dbReference type="NCBI Taxonomy" id="1920033"/>
    <lineage>
        <taxon>Bacteria</taxon>
        <taxon>Pseudomonadati</taxon>
        <taxon>Bacteroidota</taxon>
        <taxon>Flavobacteriia</taxon>
        <taxon>Flavobacteriales</taxon>
        <taxon>Flavobacteriaceae</taxon>
        <taxon>Aquimarina</taxon>
    </lineage>
</organism>
<dbReference type="Gene3D" id="3.40.710.10">
    <property type="entry name" value="DD-peptidase/beta-lactamase superfamily"/>
    <property type="match status" value="1"/>
</dbReference>
<evidence type="ECO:0000313" key="2">
    <source>
        <dbReference type="EMBL" id="MFD2564771.1"/>
    </source>
</evidence>
<dbReference type="InterPro" id="IPR012338">
    <property type="entry name" value="Beta-lactam/transpept-like"/>
</dbReference>
<dbReference type="EMBL" id="JBHULE010000022">
    <property type="protein sequence ID" value="MFD2564771.1"/>
    <property type="molecule type" value="Genomic_DNA"/>
</dbReference>
<dbReference type="GO" id="GO:0016787">
    <property type="term" value="F:hydrolase activity"/>
    <property type="evidence" value="ECO:0007669"/>
    <property type="project" value="UniProtKB-KW"/>
</dbReference>
<keyword evidence="3" id="KW-1185">Reference proteome</keyword>
<proteinExistence type="predicted"/>
<evidence type="ECO:0000313" key="3">
    <source>
        <dbReference type="Proteomes" id="UP001597319"/>
    </source>
</evidence>
<gene>
    <name evidence="2" type="ORF">ACFSR1_18980</name>
</gene>
<dbReference type="InterPro" id="IPR001466">
    <property type="entry name" value="Beta-lactam-related"/>
</dbReference>
<name>A0ABW5LLP8_9FLAO</name>
<dbReference type="PANTHER" id="PTHR46825:SF9">
    <property type="entry name" value="BETA-LACTAMASE-RELATED DOMAIN-CONTAINING PROTEIN"/>
    <property type="match status" value="1"/>
</dbReference>
<evidence type="ECO:0000259" key="1">
    <source>
        <dbReference type="Pfam" id="PF00144"/>
    </source>
</evidence>
<dbReference type="PROSITE" id="PS51257">
    <property type="entry name" value="PROKAR_LIPOPROTEIN"/>
    <property type="match status" value="1"/>
</dbReference>